<dbReference type="InterPro" id="IPR037066">
    <property type="entry name" value="Plug_dom_sf"/>
</dbReference>
<dbReference type="CDD" id="cd01347">
    <property type="entry name" value="ligand_gated_channel"/>
    <property type="match status" value="1"/>
</dbReference>
<dbReference type="PROSITE" id="PS01156">
    <property type="entry name" value="TONB_DEPENDENT_REC_2"/>
    <property type="match status" value="1"/>
</dbReference>
<evidence type="ECO:0000259" key="16">
    <source>
        <dbReference type="SMART" id="SM00965"/>
    </source>
</evidence>
<evidence type="ECO:0000256" key="10">
    <source>
        <dbReference type="ARBA" id="ARBA00023136"/>
    </source>
</evidence>
<keyword evidence="5" id="KW-0410">Iron transport</keyword>
<name>A0ABV2Q3L5_9BURK</name>
<gene>
    <name evidence="17" type="ORF">ABIE13_000694</name>
</gene>
<dbReference type="Gene3D" id="2.40.170.20">
    <property type="entry name" value="TonB-dependent receptor, beta-barrel domain"/>
    <property type="match status" value="1"/>
</dbReference>
<dbReference type="RefSeq" id="WP_354441129.1">
    <property type="nucleotide sequence ID" value="NZ_JBEPSH010000001.1"/>
</dbReference>
<feature type="domain" description="Secretin/TonB short N-terminal" evidence="16">
    <location>
        <begin position="73"/>
        <end position="124"/>
    </location>
</feature>
<reference evidence="17 18" key="1">
    <citation type="submission" date="2024-06" db="EMBL/GenBank/DDBJ databases">
        <title>Sorghum-associated microbial communities from plants grown in Nebraska, USA.</title>
        <authorList>
            <person name="Schachtman D."/>
        </authorList>
    </citation>
    <scope>NUCLEOTIDE SEQUENCE [LARGE SCALE GENOMIC DNA]</scope>
    <source>
        <strain evidence="17 18">2709</strain>
    </source>
</reference>
<evidence type="ECO:0000256" key="8">
    <source>
        <dbReference type="ARBA" id="ARBA00023004"/>
    </source>
</evidence>
<dbReference type="PROSITE" id="PS52016">
    <property type="entry name" value="TONB_DEPENDENT_REC_3"/>
    <property type="match status" value="1"/>
</dbReference>
<dbReference type="Pfam" id="PF00593">
    <property type="entry name" value="TonB_dep_Rec_b-barrel"/>
    <property type="match status" value="1"/>
</dbReference>
<dbReference type="PANTHER" id="PTHR30069">
    <property type="entry name" value="TONB-DEPENDENT OUTER MEMBRANE RECEPTOR"/>
    <property type="match status" value="1"/>
</dbReference>
<dbReference type="InterPro" id="IPR010917">
    <property type="entry name" value="TonB_rcpt_CS"/>
</dbReference>
<evidence type="ECO:0000256" key="4">
    <source>
        <dbReference type="ARBA" id="ARBA00022452"/>
    </source>
</evidence>
<keyword evidence="4 13" id="KW-1134">Transmembrane beta strand</keyword>
<dbReference type="EMBL" id="JBEPSH010000001">
    <property type="protein sequence ID" value="MET4575597.1"/>
    <property type="molecule type" value="Genomic_DNA"/>
</dbReference>
<proteinExistence type="inferred from homology"/>
<dbReference type="PANTHER" id="PTHR30069:SF29">
    <property type="entry name" value="HEMOGLOBIN AND HEMOGLOBIN-HAPTOGLOBIN-BINDING PROTEIN 1-RELATED"/>
    <property type="match status" value="1"/>
</dbReference>
<protein>
    <submittedName>
        <fullName evidence="17">Hemoglobin/transferrin/lactoferrin receptor protein</fullName>
    </submittedName>
</protein>
<dbReference type="InterPro" id="IPR036942">
    <property type="entry name" value="Beta-barrel_TonB_sf"/>
</dbReference>
<comment type="caution">
    <text evidence="17">The sequence shown here is derived from an EMBL/GenBank/DDBJ whole genome shotgun (WGS) entry which is preliminary data.</text>
</comment>
<keyword evidence="3 13" id="KW-0813">Transport</keyword>
<keyword evidence="10 13" id="KW-0472">Membrane</keyword>
<keyword evidence="5" id="KW-0406">Ion transport</keyword>
<evidence type="ECO:0000256" key="15">
    <source>
        <dbReference type="RuleBase" id="RU003357"/>
    </source>
</evidence>
<organism evidence="17 18">
    <name type="scientific">Ottowia thiooxydans</name>
    <dbReference type="NCBI Taxonomy" id="219182"/>
    <lineage>
        <taxon>Bacteria</taxon>
        <taxon>Pseudomonadati</taxon>
        <taxon>Pseudomonadota</taxon>
        <taxon>Betaproteobacteria</taxon>
        <taxon>Burkholderiales</taxon>
        <taxon>Comamonadaceae</taxon>
        <taxon>Ottowia</taxon>
    </lineage>
</organism>
<dbReference type="Proteomes" id="UP001549320">
    <property type="component" value="Unassembled WGS sequence"/>
</dbReference>
<evidence type="ECO:0000256" key="9">
    <source>
        <dbReference type="ARBA" id="ARBA00023077"/>
    </source>
</evidence>
<evidence type="ECO:0000256" key="1">
    <source>
        <dbReference type="ARBA" id="ARBA00004571"/>
    </source>
</evidence>
<evidence type="ECO:0000256" key="11">
    <source>
        <dbReference type="ARBA" id="ARBA00023170"/>
    </source>
</evidence>
<evidence type="ECO:0000256" key="14">
    <source>
        <dbReference type="PROSITE-ProRule" id="PRU10144"/>
    </source>
</evidence>
<dbReference type="NCBIfam" id="TIGR01786">
    <property type="entry name" value="TonB-hemlactrns"/>
    <property type="match status" value="1"/>
</dbReference>
<keyword evidence="8" id="KW-0408">Iron</keyword>
<keyword evidence="12 13" id="KW-0998">Cell outer membrane</keyword>
<evidence type="ECO:0000256" key="7">
    <source>
        <dbReference type="ARBA" id="ARBA00022729"/>
    </source>
</evidence>
<keyword evidence="6 13" id="KW-0812">Transmembrane</keyword>
<keyword evidence="18" id="KW-1185">Reference proteome</keyword>
<evidence type="ECO:0000256" key="2">
    <source>
        <dbReference type="ARBA" id="ARBA00009810"/>
    </source>
</evidence>
<evidence type="ECO:0000256" key="6">
    <source>
        <dbReference type="ARBA" id="ARBA00022692"/>
    </source>
</evidence>
<keyword evidence="9 15" id="KW-0798">TonB box</keyword>
<dbReference type="InterPro" id="IPR010949">
    <property type="entry name" value="TonB_Hb/transfer/lactofer_rcpt"/>
</dbReference>
<evidence type="ECO:0000313" key="18">
    <source>
        <dbReference type="Proteomes" id="UP001549320"/>
    </source>
</evidence>
<evidence type="ECO:0000256" key="12">
    <source>
        <dbReference type="ARBA" id="ARBA00023237"/>
    </source>
</evidence>
<comment type="similarity">
    <text evidence="2 13 15">Belongs to the TonB-dependent receptor family.</text>
</comment>
<evidence type="ECO:0000256" key="3">
    <source>
        <dbReference type="ARBA" id="ARBA00022448"/>
    </source>
</evidence>
<evidence type="ECO:0000256" key="5">
    <source>
        <dbReference type="ARBA" id="ARBA00022496"/>
    </source>
</evidence>
<evidence type="ECO:0000256" key="13">
    <source>
        <dbReference type="PROSITE-ProRule" id="PRU01360"/>
    </source>
</evidence>
<dbReference type="InterPro" id="IPR011662">
    <property type="entry name" value="Secretin/TonB_short_N"/>
</dbReference>
<evidence type="ECO:0000313" key="17">
    <source>
        <dbReference type="EMBL" id="MET4575597.1"/>
    </source>
</evidence>
<dbReference type="SUPFAM" id="SSF56935">
    <property type="entry name" value="Porins"/>
    <property type="match status" value="1"/>
</dbReference>
<comment type="subcellular location">
    <subcellularLocation>
        <location evidence="1 13">Cell outer membrane</location>
        <topology evidence="1 13">Multi-pass membrane protein</topology>
    </subcellularLocation>
</comment>
<accession>A0ABV2Q3L5</accession>
<dbReference type="Pfam" id="PF07715">
    <property type="entry name" value="Plug"/>
    <property type="match status" value="1"/>
</dbReference>
<dbReference type="InterPro" id="IPR039426">
    <property type="entry name" value="TonB-dep_rcpt-like"/>
</dbReference>
<feature type="short sequence motif" description="TonB C-terminal box" evidence="14">
    <location>
        <begin position="870"/>
        <end position="887"/>
    </location>
</feature>
<sequence>MSRHRISRGAPARSKTAPLAEAARQAMLMMALTTGAGWLPAAFAQVPAPASAYAVPAGPLDDALTNFAASAGVTVQLDARLVSGRRTSGLQGRYGVREGFTQLLAGTGLEVHERSRGVWVLRQASSPASAAASTSNSAAAATVAPPAQGDVTLAEVKVTADAGRREAGTRTVLTQDDVERTGGNSIADVIRYQPLVEAPGTVQGATRGASRYDRGGTTGYNIRGVEGNRVGLDVDGIEMPDAVSRAPLTARSEDGTFGMGRDFIDPDLYSSVDIQSGTTNSQRSAGGIGGAVSFRSKSPEDYVSASNPFYAGGKLGYSQADRAWSKGVTLAGQTGDLGLLLGYSRRDGHESKNNSESLSRYPERWNSDALLLKGVVRVNPEHKLELAADLYRKQNQSTFASWNADGTAVTGTSDQDARTKRDTVYAAHTWTPGVGGPIDQVNTRLFLQNTDMDDVTNTVTTTPGAAVREASQNTTHQIGFSSVADKRIANHAIKFGVNYSRTKNEHPFTSSEAYGAGQPFPDTLTVRSGAFVQDTIDFQLGGRRLAVVPGLRVDRIEPSIRNTGNFGNDRISQAELEAMYGNAPTTTIVSPSLAVLYDVMPSMTAYAQWKRGGRAPTNSEIFGYWNSGGGTYALLGDRNLKAETSNAFDVGLKGSPVPGVQFAGSLFYTKYKDFISYTRYTRANNPEKFVNIQNSLSILYQAENRDEANIYGTELSVRLEHGTWTPALRGLYTTWAVGYSKGSSKSNYAGDKNVDLDSVQPGKAIIGVGYEAPQKAWGLNLMGTFVRGKQATSTNRQSYSNNPGAELTDSSTQLFRVPGFARFDISGYWRINKHARLNFGIFNLADKRYWAYSSTRSLQPVNPRDRQQIELSTAPGRTFAVSLNVDF</sequence>
<keyword evidence="11 17" id="KW-0675">Receptor</keyword>
<dbReference type="Gene3D" id="2.170.130.10">
    <property type="entry name" value="TonB-dependent receptor, plug domain"/>
    <property type="match status" value="1"/>
</dbReference>
<dbReference type="InterPro" id="IPR000531">
    <property type="entry name" value="Beta-barrel_TonB"/>
</dbReference>
<dbReference type="InterPro" id="IPR012910">
    <property type="entry name" value="Plug_dom"/>
</dbReference>
<dbReference type="Gene3D" id="3.55.50.30">
    <property type="match status" value="1"/>
</dbReference>
<dbReference type="SMART" id="SM00965">
    <property type="entry name" value="STN"/>
    <property type="match status" value="1"/>
</dbReference>
<keyword evidence="7" id="KW-0732">Signal</keyword>